<name>A0ABT0L932_9GAMM</name>
<dbReference type="InterPro" id="IPR001387">
    <property type="entry name" value="Cro/C1-type_HTH"/>
</dbReference>
<dbReference type="Proteomes" id="UP001203423">
    <property type="component" value="Unassembled WGS sequence"/>
</dbReference>
<dbReference type="SMART" id="SM00530">
    <property type="entry name" value="HTH_XRE"/>
    <property type="match status" value="1"/>
</dbReference>
<evidence type="ECO:0000313" key="3">
    <source>
        <dbReference type="Proteomes" id="UP001203423"/>
    </source>
</evidence>
<dbReference type="EMBL" id="JAKIKS010000019">
    <property type="protein sequence ID" value="MCL1124216.1"/>
    <property type="molecule type" value="Genomic_DNA"/>
</dbReference>
<feature type="domain" description="HTH cro/C1-type" evidence="1">
    <location>
        <begin position="19"/>
        <end position="74"/>
    </location>
</feature>
<organism evidence="2 3">
    <name type="scientific">Shewanella surugensis</name>
    <dbReference type="NCBI Taxonomy" id="212020"/>
    <lineage>
        <taxon>Bacteria</taxon>
        <taxon>Pseudomonadati</taxon>
        <taxon>Pseudomonadota</taxon>
        <taxon>Gammaproteobacteria</taxon>
        <taxon>Alteromonadales</taxon>
        <taxon>Shewanellaceae</taxon>
        <taxon>Shewanella</taxon>
    </lineage>
</organism>
<accession>A0ABT0L932</accession>
<comment type="caution">
    <text evidence="2">The sequence shown here is derived from an EMBL/GenBank/DDBJ whole genome shotgun (WGS) entry which is preliminary data.</text>
</comment>
<protein>
    <submittedName>
        <fullName evidence="2">Helix-turn-helix domain-containing protein</fullName>
    </submittedName>
</protein>
<sequence length="82" mass="9312">MMSDADKNMVKKVRGFEILKIGRGIRGMTQSEVAERFGVGDKTYRRWEQGECPVSYDALMAICEDVFRLPLIEVMGMAQIAH</sequence>
<keyword evidence="3" id="KW-1185">Reference proteome</keyword>
<gene>
    <name evidence="2" type="ORF">L2764_06925</name>
</gene>
<dbReference type="Gene3D" id="1.10.260.40">
    <property type="entry name" value="lambda repressor-like DNA-binding domains"/>
    <property type="match status" value="1"/>
</dbReference>
<dbReference type="PROSITE" id="PS50943">
    <property type="entry name" value="HTH_CROC1"/>
    <property type="match status" value="1"/>
</dbReference>
<dbReference type="SUPFAM" id="SSF47413">
    <property type="entry name" value="lambda repressor-like DNA-binding domains"/>
    <property type="match status" value="1"/>
</dbReference>
<dbReference type="CDD" id="cd00093">
    <property type="entry name" value="HTH_XRE"/>
    <property type="match status" value="1"/>
</dbReference>
<dbReference type="Pfam" id="PF13560">
    <property type="entry name" value="HTH_31"/>
    <property type="match status" value="1"/>
</dbReference>
<evidence type="ECO:0000313" key="2">
    <source>
        <dbReference type="EMBL" id="MCL1124216.1"/>
    </source>
</evidence>
<proteinExistence type="predicted"/>
<reference evidence="2 3" key="1">
    <citation type="submission" date="2022-01" db="EMBL/GenBank/DDBJ databases">
        <title>Whole genome-based taxonomy of the Shewanellaceae.</title>
        <authorList>
            <person name="Martin-Rodriguez A.J."/>
        </authorList>
    </citation>
    <scope>NUCLEOTIDE SEQUENCE [LARGE SCALE GENOMIC DNA]</scope>
    <source>
        <strain evidence="2 3">DSM 17177</strain>
    </source>
</reference>
<evidence type="ECO:0000259" key="1">
    <source>
        <dbReference type="PROSITE" id="PS50943"/>
    </source>
</evidence>
<dbReference type="InterPro" id="IPR010982">
    <property type="entry name" value="Lambda_DNA-bd_dom_sf"/>
</dbReference>
<dbReference type="RefSeq" id="WP_248939496.1">
    <property type="nucleotide sequence ID" value="NZ_JAKIKS010000019.1"/>
</dbReference>